<reference evidence="2" key="1">
    <citation type="journal article" date="2023" name="Front. Plant Sci.">
        <title>Chromosomal-level genome assembly of Melastoma candidum provides insights into trichome evolution.</title>
        <authorList>
            <person name="Zhong Y."/>
            <person name="Wu W."/>
            <person name="Sun C."/>
            <person name="Zou P."/>
            <person name="Liu Y."/>
            <person name="Dai S."/>
            <person name="Zhou R."/>
        </authorList>
    </citation>
    <scope>NUCLEOTIDE SEQUENCE [LARGE SCALE GENOMIC DNA]</scope>
</reference>
<evidence type="ECO:0000313" key="2">
    <source>
        <dbReference type="Proteomes" id="UP001057402"/>
    </source>
</evidence>
<keyword evidence="2" id="KW-1185">Reference proteome</keyword>
<accession>A0ACB9R3W3</accession>
<organism evidence="1 2">
    <name type="scientific">Melastoma candidum</name>
    <dbReference type="NCBI Taxonomy" id="119954"/>
    <lineage>
        <taxon>Eukaryota</taxon>
        <taxon>Viridiplantae</taxon>
        <taxon>Streptophyta</taxon>
        <taxon>Embryophyta</taxon>
        <taxon>Tracheophyta</taxon>
        <taxon>Spermatophyta</taxon>
        <taxon>Magnoliopsida</taxon>
        <taxon>eudicotyledons</taxon>
        <taxon>Gunneridae</taxon>
        <taxon>Pentapetalae</taxon>
        <taxon>rosids</taxon>
        <taxon>malvids</taxon>
        <taxon>Myrtales</taxon>
        <taxon>Melastomataceae</taxon>
        <taxon>Melastomatoideae</taxon>
        <taxon>Melastomateae</taxon>
        <taxon>Melastoma</taxon>
    </lineage>
</organism>
<protein>
    <submittedName>
        <fullName evidence="1">Uncharacterized protein</fullName>
    </submittedName>
</protein>
<gene>
    <name evidence="1" type="ORF">MLD38_010605</name>
</gene>
<dbReference type="EMBL" id="CM042883">
    <property type="protein sequence ID" value="KAI4372364.1"/>
    <property type="molecule type" value="Genomic_DNA"/>
</dbReference>
<comment type="caution">
    <text evidence="1">The sequence shown here is derived from an EMBL/GenBank/DDBJ whole genome shotgun (WGS) entry which is preliminary data.</text>
</comment>
<sequence length="328" mass="35806">MAEPSSDDLLHDFSPMLRVYKDGRIDRILGTSTLPPSFDPTSGVVSKDVSISSHPPVSARLYTPRSLLDSSPSAKLPLLVYFHGGGFCIESSSSPTYHNYLNRLVSAGNFLCVSVEYRRAPEDPLPAAFDDSWAAMKWVASHAGGSGPDEWLNCFADLRRVFLAGDSAGANIAHYVALRFGTSEELTGIEIEGAMLVHPFFWGSEPVEGEPKGPEISKFVEGLWSFICPDTSGIDDPRMNPAKDPDLGRLRCRRVIVFVAEKDGLRHRGVHYAEILRQSGWGGEVTVDEAKGCDHVFHLFDPGCDEAEEMMKTTVNFINATAAAVGNN</sequence>
<proteinExistence type="predicted"/>
<name>A0ACB9R3W3_9MYRT</name>
<evidence type="ECO:0000313" key="1">
    <source>
        <dbReference type="EMBL" id="KAI4372364.1"/>
    </source>
</evidence>
<dbReference type="Proteomes" id="UP001057402">
    <property type="component" value="Chromosome 4"/>
</dbReference>